<feature type="domain" description="Major facilitator superfamily (MFS) profile" evidence="10">
    <location>
        <begin position="1"/>
        <end position="267"/>
    </location>
</feature>
<dbReference type="Gene3D" id="1.20.1250.20">
    <property type="entry name" value="MFS general substrate transporter like domains"/>
    <property type="match status" value="1"/>
</dbReference>
<dbReference type="Pfam" id="PF00083">
    <property type="entry name" value="Sugar_tr"/>
    <property type="match status" value="1"/>
</dbReference>
<dbReference type="InterPro" id="IPR005828">
    <property type="entry name" value="MFS_sugar_transport-like"/>
</dbReference>
<dbReference type="Gramene" id="rna-AYBTSS11_LOCUS13247">
    <property type="protein sequence ID" value="CAJ1948550.1"/>
    <property type="gene ID" value="gene-AYBTSS11_LOCUS13247"/>
</dbReference>
<evidence type="ECO:0000256" key="2">
    <source>
        <dbReference type="ARBA" id="ARBA00010992"/>
    </source>
</evidence>
<dbReference type="EMBL" id="OY731401">
    <property type="protein sequence ID" value="CAJ1948550.1"/>
    <property type="molecule type" value="Genomic_DNA"/>
</dbReference>
<feature type="transmembrane region" description="Helical" evidence="9">
    <location>
        <begin position="151"/>
        <end position="172"/>
    </location>
</feature>
<evidence type="ECO:0000256" key="3">
    <source>
        <dbReference type="ARBA" id="ARBA00022448"/>
    </source>
</evidence>
<dbReference type="GO" id="GO:0015144">
    <property type="term" value="F:carbohydrate transmembrane transporter activity"/>
    <property type="evidence" value="ECO:0007669"/>
    <property type="project" value="InterPro"/>
</dbReference>
<evidence type="ECO:0000259" key="10">
    <source>
        <dbReference type="PROSITE" id="PS50850"/>
    </source>
</evidence>
<keyword evidence="12" id="KW-1185">Reference proteome</keyword>
<evidence type="ECO:0000256" key="4">
    <source>
        <dbReference type="ARBA" id="ARBA00022597"/>
    </source>
</evidence>
<evidence type="ECO:0000256" key="8">
    <source>
        <dbReference type="ARBA" id="ARBA00023136"/>
    </source>
</evidence>
<evidence type="ECO:0000313" key="11">
    <source>
        <dbReference type="EMBL" id="CAJ1948550.1"/>
    </source>
</evidence>
<dbReference type="InterPro" id="IPR003663">
    <property type="entry name" value="Sugar/inositol_transpt"/>
</dbReference>
<evidence type="ECO:0000256" key="9">
    <source>
        <dbReference type="SAM" id="Phobius"/>
    </source>
</evidence>
<feature type="transmembrane region" description="Helical" evidence="9">
    <location>
        <begin position="178"/>
        <end position="201"/>
    </location>
</feature>
<evidence type="ECO:0000256" key="1">
    <source>
        <dbReference type="ARBA" id="ARBA00004141"/>
    </source>
</evidence>
<keyword evidence="6" id="KW-0769">Symport</keyword>
<keyword evidence="8 9" id="KW-0472">Membrane</keyword>
<dbReference type="InterPro" id="IPR036259">
    <property type="entry name" value="MFS_trans_sf"/>
</dbReference>
<evidence type="ECO:0000256" key="5">
    <source>
        <dbReference type="ARBA" id="ARBA00022692"/>
    </source>
</evidence>
<evidence type="ECO:0000313" key="12">
    <source>
        <dbReference type="Proteomes" id="UP001189624"/>
    </source>
</evidence>
<dbReference type="InterPro" id="IPR045262">
    <property type="entry name" value="STP/PLT_plant"/>
</dbReference>
<dbReference type="PANTHER" id="PTHR23500">
    <property type="entry name" value="SOLUTE CARRIER FAMILY 2, FACILITATED GLUCOSE TRANSPORTER"/>
    <property type="match status" value="1"/>
</dbReference>
<organism evidence="11 12">
    <name type="scientific">Sphenostylis stenocarpa</name>
    <dbReference type="NCBI Taxonomy" id="92480"/>
    <lineage>
        <taxon>Eukaryota</taxon>
        <taxon>Viridiplantae</taxon>
        <taxon>Streptophyta</taxon>
        <taxon>Embryophyta</taxon>
        <taxon>Tracheophyta</taxon>
        <taxon>Spermatophyta</taxon>
        <taxon>Magnoliopsida</taxon>
        <taxon>eudicotyledons</taxon>
        <taxon>Gunneridae</taxon>
        <taxon>Pentapetalae</taxon>
        <taxon>rosids</taxon>
        <taxon>fabids</taxon>
        <taxon>Fabales</taxon>
        <taxon>Fabaceae</taxon>
        <taxon>Papilionoideae</taxon>
        <taxon>50 kb inversion clade</taxon>
        <taxon>NPAAA clade</taxon>
        <taxon>indigoferoid/millettioid clade</taxon>
        <taxon>Phaseoleae</taxon>
        <taxon>Sphenostylis</taxon>
    </lineage>
</organism>
<dbReference type="InterPro" id="IPR020846">
    <property type="entry name" value="MFS_dom"/>
</dbReference>
<feature type="transmembrane region" description="Helical" evidence="9">
    <location>
        <begin position="83"/>
        <end position="103"/>
    </location>
</feature>
<dbReference type="PRINTS" id="PR00171">
    <property type="entry name" value="SUGRTRNSPORT"/>
</dbReference>
<comment type="similarity">
    <text evidence="2">Belongs to the major facilitator superfamily. Sugar transporter (TC 2.A.1.1) family.</text>
</comment>
<dbReference type="PROSITE" id="PS50850">
    <property type="entry name" value="MFS"/>
    <property type="match status" value="1"/>
</dbReference>
<dbReference type="SUPFAM" id="SSF103473">
    <property type="entry name" value="MFS general substrate transporter"/>
    <property type="match status" value="1"/>
</dbReference>
<dbReference type="PANTHER" id="PTHR23500:SF460">
    <property type="entry name" value="SUGAR TRANSPORT PROTEIN 11"/>
    <property type="match status" value="1"/>
</dbReference>
<comment type="subcellular location">
    <subcellularLocation>
        <location evidence="1">Membrane</location>
        <topology evidence="1">Multi-pass membrane protein</topology>
    </subcellularLocation>
</comment>
<name>A0AA86SPQ6_9FABA</name>
<keyword evidence="4" id="KW-0762">Sugar transport</keyword>
<feature type="transmembrane region" description="Helical" evidence="9">
    <location>
        <begin position="51"/>
        <end position="71"/>
    </location>
</feature>
<feature type="transmembrane region" description="Helical" evidence="9">
    <location>
        <begin position="123"/>
        <end position="139"/>
    </location>
</feature>
<dbReference type="Proteomes" id="UP001189624">
    <property type="component" value="Chromosome 4"/>
</dbReference>
<evidence type="ECO:0000256" key="6">
    <source>
        <dbReference type="ARBA" id="ARBA00022847"/>
    </source>
</evidence>
<keyword evidence="5 9" id="KW-0812">Transmembrane</keyword>
<dbReference type="GO" id="GO:0016020">
    <property type="term" value="C:membrane"/>
    <property type="evidence" value="ECO:0007669"/>
    <property type="project" value="UniProtKB-SubCell"/>
</dbReference>
<evidence type="ECO:0000256" key="7">
    <source>
        <dbReference type="ARBA" id="ARBA00022989"/>
    </source>
</evidence>
<reference evidence="11" key="1">
    <citation type="submission" date="2023-10" db="EMBL/GenBank/DDBJ databases">
        <authorList>
            <person name="Domelevo Entfellner J.-B."/>
        </authorList>
    </citation>
    <scope>NUCLEOTIDE SEQUENCE</scope>
</reference>
<protein>
    <recommendedName>
        <fullName evidence="10">Major facilitator superfamily (MFS) profile domain-containing protein</fullName>
    </recommendedName>
</protein>
<accession>A0AA86SPQ6</accession>
<keyword evidence="7 9" id="KW-1133">Transmembrane helix</keyword>
<proteinExistence type="inferred from homology"/>
<keyword evidence="3" id="KW-0813">Transport</keyword>
<gene>
    <name evidence="11" type="ORF">AYBTSS11_LOCUS13247</name>
</gene>
<sequence>MGDLIFGYDLGITRGVTSMEPFLIKFFPSVYKQMQDESNHESQYCKFDNELLTLFTSSLYLAALVASFCASTTTRMMGRKTSMFVGGLFFLVGALLNGFAINIEMLIIGRLLLGFGVGYCNQVRLHIIFNAFNLVPVYLSEMAPTTIRGALNIGFQMMITIGILIANLINYGTAKLEYGWRISLGIGAVPAIMLCVGSLFLGDTPNSLVERGKIEAAKKMLQRIRGVDNVNEEFEELVDATKAAKDVEHPWKNIIQPKYRPHSLFAL</sequence>
<dbReference type="AlphaFoldDB" id="A0AA86SPQ6"/>
<dbReference type="GO" id="GO:0015293">
    <property type="term" value="F:symporter activity"/>
    <property type="evidence" value="ECO:0007669"/>
    <property type="project" value="UniProtKB-KW"/>
</dbReference>